<accession>T0L803</accession>
<dbReference type="HOGENOM" id="CLU_1349292_0_0_1"/>
<name>T0L803_9MICR</name>
<dbReference type="Proteomes" id="UP000053780">
    <property type="component" value="Unassembled WGS sequence"/>
</dbReference>
<dbReference type="EMBL" id="KE647266">
    <property type="protein sequence ID" value="EQB60634.1"/>
    <property type="molecule type" value="Genomic_DNA"/>
</dbReference>
<protein>
    <submittedName>
        <fullName evidence="1">Uncharacterized protein</fullName>
    </submittedName>
</protein>
<evidence type="ECO:0000313" key="2">
    <source>
        <dbReference type="Proteomes" id="UP000053780"/>
    </source>
</evidence>
<reference evidence="1 2" key="1">
    <citation type="journal article" date="2013" name="BMC Genomics">
        <title>Genome sequencing and comparative genomics of honey bee microsporidia, Nosema apis reveal novel insights into host-parasite interactions.</title>
        <authorList>
            <person name="Chen Yp."/>
            <person name="Pettis J.S."/>
            <person name="Zhao Y."/>
            <person name="Liu X."/>
            <person name="Tallon L.J."/>
            <person name="Sadzewicz L.D."/>
            <person name="Li R."/>
            <person name="Zheng H."/>
            <person name="Huang S."/>
            <person name="Zhang X."/>
            <person name="Hamilton M.C."/>
            <person name="Pernal S.F."/>
            <person name="Melathopoulos A.P."/>
            <person name="Yan X."/>
            <person name="Evans J.D."/>
        </authorList>
    </citation>
    <scope>NUCLEOTIDE SEQUENCE [LARGE SCALE GENOMIC DNA]</scope>
    <source>
        <strain evidence="1 2">BRL 01</strain>
    </source>
</reference>
<dbReference type="AlphaFoldDB" id="T0L803"/>
<sequence>METTNLKFINSKQTNYNSKLSKDIISSTDSSKIITDNYDSLNLQIFLETLNHYKLNLTNYTFNENYNSNIKYHDILNSSENVLINYNNSVKNLSEYNRNNISNDFFLMCKHLLNDKFINNQLIKFEYLNECCKYEKKIQFIIKRGNIINTSKNILNHTKLINSINNTNDLLHILNNNNITIEKLNLSKKEVKFFNLKKIILKF</sequence>
<evidence type="ECO:0000313" key="1">
    <source>
        <dbReference type="EMBL" id="EQB60634.1"/>
    </source>
</evidence>
<keyword evidence="2" id="KW-1185">Reference proteome</keyword>
<proteinExistence type="predicted"/>
<dbReference type="VEuPathDB" id="MicrosporidiaDB:NAPIS_ORF01808"/>
<gene>
    <name evidence="1" type="ORF">NAPIS_ORF01808</name>
</gene>
<organism evidence="1 2">
    <name type="scientific">Vairimorpha apis BRL 01</name>
    <dbReference type="NCBI Taxonomy" id="1037528"/>
    <lineage>
        <taxon>Eukaryota</taxon>
        <taxon>Fungi</taxon>
        <taxon>Fungi incertae sedis</taxon>
        <taxon>Microsporidia</taxon>
        <taxon>Nosematidae</taxon>
        <taxon>Vairimorpha</taxon>
    </lineage>
</organism>